<name>A0A1Y1URC5_9TREE</name>
<feature type="compositionally biased region" description="Pro residues" evidence="2">
    <location>
        <begin position="705"/>
        <end position="715"/>
    </location>
</feature>
<feature type="region of interest" description="Disordered" evidence="2">
    <location>
        <begin position="324"/>
        <end position="385"/>
    </location>
</feature>
<dbReference type="AlphaFoldDB" id="A0A1Y1URC5"/>
<comment type="similarity">
    <text evidence="1">Belongs to the DENND6 family.</text>
</comment>
<dbReference type="RefSeq" id="XP_021874279.1">
    <property type="nucleotide sequence ID" value="XM_022013858.1"/>
</dbReference>
<evidence type="ECO:0000313" key="4">
    <source>
        <dbReference type="EMBL" id="ORX40600.1"/>
    </source>
</evidence>
<dbReference type="Proteomes" id="UP000193218">
    <property type="component" value="Unassembled WGS sequence"/>
</dbReference>
<comment type="caution">
    <text evidence="4">The sequence shown here is derived from an EMBL/GenBank/DDBJ whole genome shotgun (WGS) entry which is preliminary data.</text>
</comment>
<evidence type="ECO:0000256" key="2">
    <source>
        <dbReference type="SAM" id="MobiDB-lite"/>
    </source>
</evidence>
<protein>
    <recommendedName>
        <fullName evidence="3">UDENN domain-containing protein</fullName>
    </recommendedName>
</protein>
<feature type="domain" description="UDENN" evidence="3">
    <location>
        <begin position="321"/>
        <end position="810"/>
    </location>
</feature>
<dbReference type="STRING" id="4999.A0A1Y1URC5"/>
<evidence type="ECO:0000259" key="3">
    <source>
        <dbReference type="PROSITE" id="PS50211"/>
    </source>
</evidence>
<dbReference type="InParanoid" id="A0A1Y1URC5"/>
<dbReference type="GeneID" id="33555666"/>
<feature type="compositionally biased region" description="Polar residues" evidence="2">
    <location>
        <begin position="90"/>
        <end position="100"/>
    </location>
</feature>
<organism evidence="4 5">
    <name type="scientific">Kockovaella imperatae</name>
    <dbReference type="NCBI Taxonomy" id="4999"/>
    <lineage>
        <taxon>Eukaryota</taxon>
        <taxon>Fungi</taxon>
        <taxon>Dikarya</taxon>
        <taxon>Basidiomycota</taxon>
        <taxon>Agaricomycotina</taxon>
        <taxon>Tremellomycetes</taxon>
        <taxon>Tremellales</taxon>
        <taxon>Cuniculitremaceae</taxon>
        <taxon>Kockovaella</taxon>
    </lineage>
</organism>
<feature type="compositionally biased region" description="Polar residues" evidence="2">
    <location>
        <begin position="178"/>
        <end position="187"/>
    </location>
</feature>
<dbReference type="PANTHER" id="PTHR13677:SF0">
    <property type="entry name" value="LD41638P"/>
    <property type="match status" value="1"/>
</dbReference>
<dbReference type="PANTHER" id="PTHR13677">
    <property type="entry name" value="LD41638P"/>
    <property type="match status" value="1"/>
</dbReference>
<evidence type="ECO:0000313" key="5">
    <source>
        <dbReference type="Proteomes" id="UP000193218"/>
    </source>
</evidence>
<proteinExistence type="inferred from homology"/>
<dbReference type="EMBL" id="NBSH01000001">
    <property type="protein sequence ID" value="ORX40600.1"/>
    <property type="molecule type" value="Genomic_DNA"/>
</dbReference>
<feature type="region of interest" description="Disordered" evidence="2">
    <location>
        <begin position="702"/>
        <end position="726"/>
    </location>
</feature>
<dbReference type="InterPro" id="IPR024224">
    <property type="entry name" value="DENND6"/>
</dbReference>
<feature type="region of interest" description="Disordered" evidence="2">
    <location>
        <begin position="823"/>
        <end position="845"/>
    </location>
</feature>
<feature type="compositionally biased region" description="Low complexity" evidence="2">
    <location>
        <begin position="716"/>
        <end position="726"/>
    </location>
</feature>
<feature type="compositionally biased region" description="Low complexity" evidence="2">
    <location>
        <begin position="155"/>
        <end position="174"/>
    </location>
</feature>
<feature type="region of interest" description="Disordered" evidence="2">
    <location>
        <begin position="90"/>
        <end position="246"/>
    </location>
</feature>
<dbReference type="PROSITE" id="PS50211">
    <property type="entry name" value="DENN"/>
    <property type="match status" value="1"/>
</dbReference>
<sequence length="898" mass="97841">MPIPDDDDGGDISLSFPISRSTPQISSILRDPVGEDDVVHAARAYGRHHRDISSPTPRRVLNRDVHRGSAARSVPPASSSLVGLAINTPSVTGSISLNDSPTKEKFSRSGPSRLGAQSVGSGVDQDDSRSDVSTPLVASSFWGPEEPIRPSSADPRSSTSAGPSGPAESGSSRPLPRRTSSNTTVGRSKSLHLHARLPSYDLSTSPDPSLPPSRSRSKDKASTGFTNHEITPSLRLGWSRRPGEPRPPPLVEAITAQKMGRWIKEIVVCNFDLERGPVVERRLLGRRWGPGEKENVAFSSFPDTSLFAEGSIVFSFKIRHIPPDPSSLHHSEPPSPMPDSSGGFLDSYKETPVKSSSNGGLLSPRDVQSPSPGPPQLLSTGEKAEEYRKWDERGREWLYGFVWFEQRRDRGIARGYMQKSLVILTHLPFPSFFSAILHRVAPIFFERGYSALEAACHSIASWPDPSPDQMLELPLMSHVITVKLPDTKDTPQIGHAFLPPSPHNPILASLPSSTPLRTFASFLPSLWSLWECLVLAEPVLVIAPDPRMCSEIVWWLRDLFRPIPPSGDFRPYLHIHDHDFALLVNSNKPQPGVVVGVTNPFFRNAASHWPNVISISLAKPARTKKPGMGSGPPQRAEQSDGFHSRRHRSVSKDRALLKRLEALVAEGRYDDPAGNEALRTHFQQLTERMLVPLNRYFQTLAPTLTPAPSPNPNFTPSPSMASVSSVASQSSLSSHMTHHSSVSLSTSSLKPFSLPTFLTQLKTQGPNPLAFRTKGLSSKSRVENDFYASFCMSATFAGWLASRVESLGIAVAAHVEDEIFASQSSDHLSPHLGDATPTKSRSSRHGTALGLETRMSELDLTPSASKSQARIGVVRRVGSDGRISLSDDTSTTTTTSTD</sequence>
<accession>A0A1Y1URC5</accession>
<keyword evidence="5" id="KW-1185">Reference proteome</keyword>
<reference evidence="4 5" key="1">
    <citation type="submission" date="2017-03" db="EMBL/GenBank/DDBJ databases">
        <title>Widespread Adenine N6-methylation of Active Genes in Fungi.</title>
        <authorList>
            <consortium name="DOE Joint Genome Institute"/>
            <person name="Mondo S.J."/>
            <person name="Dannebaum R.O."/>
            <person name="Kuo R.C."/>
            <person name="Louie K.B."/>
            <person name="Bewick A.J."/>
            <person name="Labutti K."/>
            <person name="Haridas S."/>
            <person name="Kuo A."/>
            <person name="Salamov A."/>
            <person name="Ahrendt S.R."/>
            <person name="Lau R."/>
            <person name="Bowen B.P."/>
            <person name="Lipzen A."/>
            <person name="Sullivan W."/>
            <person name="Andreopoulos W.B."/>
            <person name="Clum A."/>
            <person name="Lindquist E."/>
            <person name="Daum C."/>
            <person name="Northen T.R."/>
            <person name="Ramamoorthy G."/>
            <person name="Schmitz R.J."/>
            <person name="Gryganskyi A."/>
            <person name="Culley D."/>
            <person name="Magnuson J."/>
            <person name="James T.Y."/>
            <person name="O'Malley M.A."/>
            <person name="Stajich J.E."/>
            <person name="Spatafora J.W."/>
            <person name="Visel A."/>
            <person name="Grigoriev I.V."/>
        </authorList>
    </citation>
    <scope>NUCLEOTIDE SEQUENCE [LARGE SCALE GENOMIC DNA]</scope>
    <source>
        <strain evidence="4 5">NRRL Y-17943</strain>
    </source>
</reference>
<feature type="compositionally biased region" description="Low complexity" evidence="2">
    <location>
        <begin position="198"/>
        <end position="207"/>
    </location>
</feature>
<evidence type="ECO:0000256" key="1">
    <source>
        <dbReference type="ARBA" id="ARBA00007159"/>
    </source>
</evidence>
<feature type="region of interest" description="Disordered" evidence="2">
    <location>
        <begin position="620"/>
        <end position="652"/>
    </location>
</feature>
<feature type="region of interest" description="Disordered" evidence="2">
    <location>
        <begin position="44"/>
        <end position="78"/>
    </location>
</feature>
<dbReference type="InterPro" id="IPR037516">
    <property type="entry name" value="Tripartite_DENN"/>
</dbReference>
<dbReference type="GO" id="GO:0055037">
    <property type="term" value="C:recycling endosome"/>
    <property type="evidence" value="ECO:0007669"/>
    <property type="project" value="TreeGrafter"/>
</dbReference>
<dbReference type="GO" id="GO:0005085">
    <property type="term" value="F:guanyl-nucleotide exchange factor activity"/>
    <property type="evidence" value="ECO:0007669"/>
    <property type="project" value="InterPro"/>
</dbReference>
<gene>
    <name evidence="4" type="ORF">BD324DRAFT_596148</name>
</gene>
<dbReference type="OrthoDB" id="10265409at2759"/>